<dbReference type="AlphaFoldDB" id="X0WAG6"/>
<feature type="non-terminal residue" evidence="1">
    <location>
        <position position="159"/>
    </location>
</feature>
<name>X0WAG6_9ZZZZ</name>
<evidence type="ECO:0000313" key="1">
    <source>
        <dbReference type="EMBL" id="GAG27635.1"/>
    </source>
</evidence>
<accession>X0WAG6</accession>
<comment type="caution">
    <text evidence="1">The sequence shown here is derived from an EMBL/GenBank/DDBJ whole genome shotgun (WGS) entry which is preliminary data.</text>
</comment>
<dbReference type="EMBL" id="BARS01033685">
    <property type="protein sequence ID" value="GAG27635.1"/>
    <property type="molecule type" value="Genomic_DNA"/>
</dbReference>
<sequence>MAIIHGKYTKRGRIFIDTENLGRNIWKGAARQENVDIGNGDYVSYVWDSVNKRVKFANAEVRFELTAIEFWRDNVKLFEGGFYPEINTLGWQRKDSVVSGLAVNIIADSGKSKEQIEISYYVETDDQRTKVLFTVGGNGALQMGFEITAKEAGEGRIQA</sequence>
<proteinExistence type="predicted"/>
<reference evidence="1" key="1">
    <citation type="journal article" date="2014" name="Front. Microbiol.">
        <title>High frequency of phylogenetically diverse reductive dehalogenase-homologous genes in deep subseafloor sedimentary metagenomes.</title>
        <authorList>
            <person name="Kawai M."/>
            <person name="Futagami T."/>
            <person name="Toyoda A."/>
            <person name="Takaki Y."/>
            <person name="Nishi S."/>
            <person name="Hori S."/>
            <person name="Arai W."/>
            <person name="Tsubouchi T."/>
            <person name="Morono Y."/>
            <person name="Uchiyama I."/>
            <person name="Ito T."/>
            <person name="Fujiyama A."/>
            <person name="Inagaki F."/>
            <person name="Takami H."/>
        </authorList>
    </citation>
    <scope>NUCLEOTIDE SEQUENCE</scope>
    <source>
        <strain evidence="1">Expedition CK06-06</strain>
    </source>
</reference>
<organism evidence="1">
    <name type="scientific">marine sediment metagenome</name>
    <dbReference type="NCBI Taxonomy" id="412755"/>
    <lineage>
        <taxon>unclassified sequences</taxon>
        <taxon>metagenomes</taxon>
        <taxon>ecological metagenomes</taxon>
    </lineage>
</organism>
<gene>
    <name evidence="1" type="ORF">S01H1_52133</name>
</gene>
<protein>
    <submittedName>
        <fullName evidence="1">Uncharacterized protein</fullName>
    </submittedName>
</protein>